<gene>
    <name evidence="3" type="ORF">ACFFGG_14455</name>
</gene>
<name>A0ABV6PV73_9BURK</name>
<organism evidence="3 4">
    <name type="scientific">Ottowia pentelensis</name>
    <dbReference type="NCBI Taxonomy" id="511108"/>
    <lineage>
        <taxon>Bacteria</taxon>
        <taxon>Pseudomonadati</taxon>
        <taxon>Pseudomonadota</taxon>
        <taxon>Betaproteobacteria</taxon>
        <taxon>Burkholderiales</taxon>
        <taxon>Comamonadaceae</taxon>
        <taxon>Ottowia</taxon>
    </lineage>
</organism>
<dbReference type="EMBL" id="JBHLTN010000029">
    <property type="protein sequence ID" value="MFC0593751.1"/>
    <property type="molecule type" value="Genomic_DNA"/>
</dbReference>
<comment type="caution">
    <text evidence="3">The sequence shown here is derived from an EMBL/GenBank/DDBJ whole genome shotgun (WGS) entry which is preliminary data.</text>
</comment>
<evidence type="ECO:0000313" key="3">
    <source>
        <dbReference type="EMBL" id="MFC0593751.1"/>
    </source>
</evidence>
<evidence type="ECO:0000256" key="2">
    <source>
        <dbReference type="SAM" id="SignalP"/>
    </source>
</evidence>
<dbReference type="RefSeq" id="WP_377484000.1">
    <property type="nucleotide sequence ID" value="NZ_JBHLTN010000029.1"/>
</dbReference>
<accession>A0ABV6PV73</accession>
<reference evidence="3 4" key="1">
    <citation type="submission" date="2024-09" db="EMBL/GenBank/DDBJ databases">
        <authorList>
            <person name="Sun Q."/>
            <person name="Mori K."/>
        </authorList>
    </citation>
    <scope>NUCLEOTIDE SEQUENCE [LARGE SCALE GENOMIC DNA]</scope>
    <source>
        <strain evidence="3 4">NCAIM B.02336</strain>
    </source>
</reference>
<feature type="region of interest" description="Disordered" evidence="1">
    <location>
        <begin position="465"/>
        <end position="488"/>
    </location>
</feature>
<sequence length="488" mass="50089">MTTPKPAIQIACCAALVLAAASAVAQTPNPSFTLIGHIERFTLTTPGDPLSAATMTVRGIPVTLPRSLLLTMPGQYLTAQDLFRGPQGGAVQGASGLALADTPAPHVAFEAELQGNIVGDQYIAGVARINQGALHIGNGVIQAIDGARGELRVGAPGAAAGARVRLNDPDGIYGQANGAGAKAALPLDQRFQLDPDNSPVHARTGFPVCIPRGAGDAQCPAGNRPAAPADKRFTCGAAAAEPLAPALAGCDARLPAPLRVGDHIAYVGMLQADGAGGFVVAAHGLEAELGIYTSPGAEPVYVYIEEALMGTVGEIFPTLQQEETSRVRIVGFSTDPSRPVEVRLIDSGRNDTGTSLTGPAGLQPSNGAQLGRFRNTWPAKDNARAVRRDILARVIGSPNAKLANGLTSGLYVAPIGEYIGPEATRFGDLGRQPPMPFENFCFLAKGGGTFDSAAGTQNMIRLEPFPESGHADAQPVGAGPARACDAPS</sequence>
<keyword evidence="2" id="KW-0732">Signal</keyword>
<keyword evidence="4" id="KW-1185">Reference proteome</keyword>
<feature type="signal peptide" evidence="2">
    <location>
        <begin position="1"/>
        <end position="25"/>
    </location>
</feature>
<evidence type="ECO:0000313" key="4">
    <source>
        <dbReference type="Proteomes" id="UP001589834"/>
    </source>
</evidence>
<evidence type="ECO:0000256" key="1">
    <source>
        <dbReference type="SAM" id="MobiDB-lite"/>
    </source>
</evidence>
<protein>
    <submittedName>
        <fullName evidence="3">Uncharacterized protein</fullName>
    </submittedName>
</protein>
<feature type="chain" id="PRO_5046790922" evidence="2">
    <location>
        <begin position="26"/>
        <end position="488"/>
    </location>
</feature>
<dbReference type="Proteomes" id="UP001589834">
    <property type="component" value="Unassembled WGS sequence"/>
</dbReference>
<proteinExistence type="predicted"/>